<organism evidence="1 2">
    <name type="scientific">Treponema porcinum</name>
    <dbReference type="NCBI Taxonomy" id="261392"/>
    <lineage>
        <taxon>Bacteria</taxon>
        <taxon>Pseudomonadati</taxon>
        <taxon>Spirochaetota</taxon>
        <taxon>Spirochaetia</taxon>
        <taxon>Spirochaetales</taxon>
        <taxon>Treponemataceae</taxon>
        <taxon>Treponema</taxon>
    </lineage>
</organism>
<evidence type="ECO:0000313" key="2">
    <source>
        <dbReference type="Proteomes" id="UP000190423"/>
    </source>
</evidence>
<dbReference type="GeneID" id="78317503"/>
<keyword evidence="2" id="KW-1185">Reference proteome</keyword>
<gene>
    <name evidence="1" type="ORF">SAMN02745149_02238</name>
</gene>
<dbReference type="Proteomes" id="UP000190423">
    <property type="component" value="Unassembled WGS sequence"/>
</dbReference>
<dbReference type="Pfam" id="PF05973">
    <property type="entry name" value="Gp49"/>
    <property type="match status" value="1"/>
</dbReference>
<sequence>MKFTVEKLSQAKAEIDSLEQFQKDMLEADYKKIQEQGIEFVRVKLIQKEIFEIKTNELRSLFKYAAGRIIVVGVVFVKKTKKTPKEKIKLAKQRLKEV</sequence>
<dbReference type="AlphaFoldDB" id="A0A1T4ND75"/>
<accession>A0A1T4ND75</accession>
<dbReference type="EMBL" id="FUWG01000026">
    <property type="protein sequence ID" value="SJZ77063.1"/>
    <property type="molecule type" value="Genomic_DNA"/>
</dbReference>
<dbReference type="InterPro" id="IPR009241">
    <property type="entry name" value="HigB-like"/>
</dbReference>
<protein>
    <submittedName>
        <fullName evidence="1">Phage derived protein Gp49-like</fullName>
    </submittedName>
</protein>
<dbReference type="STRING" id="261392.SAMN02745149_02238"/>
<dbReference type="RefSeq" id="WP_078934111.1">
    <property type="nucleotide sequence ID" value="NZ_FUWG01000026.1"/>
</dbReference>
<evidence type="ECO:0000313" key="1">
    <source>
        <dbReference type="EMBL" id="SJZ77063.1"/>
    </source>
</evidence>
<dbReference type="OrthoDB" id="9814087at2"/>
<proteinExistence type="predicted"/>
<reference evidence="1 2" key="1">
    <citation type="submission" date="2017-02" db="EMBL/GenBank/DDBJ databases">
        <authorList>
            <person name="Peterson S.W."/>
        </authorList>
    </citation>
    <scope>NUCLEOTIDE SEQUENCE [LARGE SCALE GENOMIC DNA]</scope>
    <source>
        <strain evidence="1 2">ATCC BAA-908</strain>
    </source>
</reference>
<name>A0A1T4ND75_TREPO</name>